<reference evidence="2" key="1">
    <citation type="journal article" date="2017" name="Nat. Ecol. Evol.">
        <title>Genome expansion and lineage-specific genetic innovations in the forest pathogenic fungi Armillaria.</title>
        <authorList>
            <person name="Sipos G."/>
            <person name="Prasanna A.N."/>
            <person name="Walter M.C."/>
            <person name="O'Connor E."/>
            <person name="Balint B."/>
            <person name="Krizsan K."/>
            <person name="Kiss B."/>
            <person name="Hess J."/>
            <person name="Varga T."/>
            <person name="Slot J."/>
            <person name="Riley R."/>
            <person name="Boka B."/>
            <person name="Rigling D."/>
            <person name="Barry K."/>
            <person name="Lee J."/>
            <person name="Mihaltcheva S."/>
            <person name="LaButti K."/>
            <person name="Lipzen A."/>
            <person name="Waldron R."/>
            <person name="Moloney N.M."/>
            <person name="Sperisen C."/>
            <person name="Kredics L."/>
            <person name="Vagvoelgyi C."/>
            <person name="Patrignani A."/>
            <person name="Fitzpatrick D."/>
            <person name="Nagy I."/>
            <person name="Doyle S."/>
            <person name="Anderson J.B."/>
            <person name="Grigoriev I.V."/>
            <person name="Gueldener U."/>
            <person name="Muensterkoetter M."/>
            <person name="Nagy L.G."/>
        </authorList>
    </citation>
    <scope>NUCLEOTIDE SEQUENCE [LARGE SCALE GENOMIC DNA]</scope>
    <source>
        <strain evidence="2">28-4</strain>
    </source>
</reference>
<dbReference type="AlphaFoldDB" id="A0A2H3BLI1"/>
<evidence type="ECO:0000313" key="1">
    <source>
        <dbReference type="EMBL" id="PBK64723.1"/>
    </source>
</evidence>
<dbReference type="STRING" id="1076256.A0A2H3BLI1"/>
<evidence type="ECO:0000313" key="2">
    <source>
        <dbReference type="Proteomes" id="UP000218334"/>
    </source>
</evidence>
<gene>
    <name evidence="1" type="ORF">ARMSODRAFT_1087839</name>
</gene>
<dbReference type="EMBL" id="KZ293450">
    <property type="protein sequence ID" value="PBK64723.1"/>
    <property type="molecule type" value="Genomic_DNA"/>
</dbReference>
<dbReference type="Proteomes" id="UP000218334">
    <property type="component" value="Unassembled WGS sequence"/>
</dbReference>
<sequence length="221" mass="24086">MMGTLLDLINIPEFVEEHWIGVGKKYSAADDALEIQKERKQILKIPPDAFSNFPILKSLPVAEFTKRSIPPQFARRRRDIFLKEVPKCVEVLEARVSSLKPIHMGACAIILLGSGDSSYLAVGQVIAMYSKSGGKNGNHAAVTEASNVSALSYLGFQVMSVLAGSAPIADIHSKTVVLCPNDMELFLRLKGSISRIQSAVKKFNSRKKVGAGSDDEVEREA</sequence>
<name>A0A2H3BLI1_9AGAR</name>
<proteinExistence type="predicted"/>
<protein>
    <submittedName>
        <fullName evidence="1">Uncharacterized protein</fullName>
    </submittedName>
</protein>
<keyword evidence="2" id="KW-1185">Reference proteome</keyword>
<organism evidence="1 2">
    <name type="scientific">Armillaria solidipes</name>
    <dbReference type="NCBI Taxonomy" id="1076256"/>
    <lineage>
        <taxon>Eukaryota</taxon>
        <taxon>Fungi</taxon>
        <taxon>Dikarya</taxon>
        <taxon>Basidiomycota</taxon>
        <taxon>Agaricomycotina</taxon>
        <taxon>Agaricomycetes</taxon>
        <taxon>Agaricomycetidae</taxon>
        <taxon>Agaricales</taxon>
        <taxon>Marasmiineae</taxon>
        <taxon>Physalacriaceae</taxon>
        <taxon>Armillaria</taxon>
    </lineage>
</organism>
<accession>A0A2H3BLI1</accession>